<evidence type="ECO:0000256" key="1">
    <source>
        <dbReference type="SAM" id="Phobius"/>
    </source>
</evidence>
<dbReference type="InParanoid" id="F4BV88"/>
<gene>
    <name evidence="2" type="ordered locus">MCON_0267</name>
</gene>
<dbReference type="GeneID" id="10460049"/>
<name>F4BV88_METSG</name>
<reference evidence="2 3" key="1">
    <citation type="journal article" date="2011" name="J. Bacteriol.">
        <title>Complete genome sequence of Methanosaeta concilii, a specialist in aceticlastic methanogenesis.</title>
        <authorList>
            <person name="Barber R.D."/>
            <person name="Zhang L."/>
            <person name="Harnack M."/>
            <person name="Olson M.V."/>
            <person name="Kaul R."/>
            <person name="Ingram-Smith C."/>
            <person name="Smith K.S."/>
        </authorList>
    </citation>
    <scope>NUCLEOTIDE SEQUENCE [LARGE SCALE GENOMIC DNA]</scope>
    <source>
        <strain evidence="3">ATCC 5969 / DSM 3671 / JCM 10134 / NBRC 103675 / OCM 69 / GP-6</strain>
    </source>
</reference>
<dbReference type="HOGENOM" id="CLU_1269917_0_0_2"/>
<keyword evidence="3" id="KW-1185">Reference proteome</keyword>
<sequence>MDDGVLIGEVPSIEEVEWVTLGKEMRKDTLKTLNEDAKGLATLGSSLLLVYTGALTLFKLPENASYLGLGIMAIPIVLWLVCIFFASSINFSELSRIYVNDPNDVKNFIEKRIKEKYDKLIWSRRLFIMSIAASAIVLFLGGTSFQEEDPAPQTVQFLVSDNSSPDYKNASISVNESTGKTDPVKLIAVSDEAYKVRSAQGTVVEFNKDMAKAIIYN</sequence>
<feature type="transmembrane region" description="Helical" evidence="1">
    <location>
        <begin position="40"/>
        <end position="58"/>
    </location>
</feature>
<keyword evidence="1" id="KW-0812">Transmembrane</keyword>
<dbReference type="AlphaFoldDB" id="F4BV88"/>
<dbReference type="EMBL" id="CP002565">
    <property type="protein sequence ID" value="AEB67156.1"/>
    <property type="molecule type" value="Genomic_DNA"/>
</dbReference>
<feature type="transmembrane region" description="Helical" evidence="1">
    <location>
        <begin position="64"/>
        <end position="86"/>
    </location>
</feature>
<dbReference type="RefSeq" id="WP_013718218.1">
    <property type="nucleotide sequence ID" value="NC_015416.1"/>
</dbReference>
<feature type="transmembrane region" description="Helical" evidence="1">
    <location>
        <begin position="126"/>
        <end position="145"/>
    </location>
</feature>
<protein>
    <submittedName>
        <fullName evidence="2">Uncharacterized protein</fullName>
    </submittedName>
</protein>
<dbReference type="Proteomes" id="UP000007807">
    <property type="component" value="Chromosome"/>
</dbReference>
<keyword evidence="1" id="KW-1133">Transmembrane helix</keyword>
<accession>F4BV88</accession>
<evidence type="ECO:0000313" key="2">
    <source>
        <dbReference type="EMBL" id="AEB67156.1"/>
    </source>
</evidence>
<evidence type="ECO:0000313" key="3">
    <source>
        <dbReference type="Proteomes" id="UP000007807"/>
    </source>
</evidence>
<dbReference type="KEGG" id="mcj:MCON_0267"/>
<organism evidence="2 3">
    <name type="scientific">Methanothrix soehngenii (strain ATCC 5969 / DSM 3671 / JCM 10134 / NBRC 103675 / OCM 69 / GP-6)</name>
    <name type="common">Methanosaeta concilii</name>
    <dbReference type="NCBI Taxonomy" id="990316"/>
    <lineage>
        <taxon>Archaea</taxon>
        <taxon>Methanobacteriati</taxon>
        <taxon>Methanobacteriota</taxon>
        <taxon>Stenosarchaea group</taxon>
        <taxon>Methanomicrobia</taxon>
        <taxon>Methanotrichales</taxon>
        <taxon>Methanotrichaceae</taxon>
        <taxon>Methanothrix</taxon>
    </lineage>
</organism>
<keyword evidence="1" id="KW-0472">Membrane</keyword>
<proteinExistence type="predicted"/>